<dbReference type="InterPro" id="IPR003593">
    <property type="entry name" value="AAA+_ATPase"/>
</dbReference>
<evidence type="ECO:0000313" key="7">
    <source>
        <dbReference type="Proteomes" id="UP001057291"/>
    </source>
</evidence>
<keyword evidence="4 6" id="KW-0067">ATP-binding</keyword>
<accession>A0AAV4LBC7</accession>
<dbReference type="InterPro" id="IPR050153">
    <property type="entry name" value="Metal_Ion_Import_ABC"/>
</dbReference>
<dbReference type="SMART" id="SM00382">
    <property type="entry name" value="AAA"/>
    <property type="match status" value="1"/>
</dbReference>
<dbReference type="PROSITE" id="PS00211">
    <property type="entry name" value="ABC_TRANSPORTER_1"/>
    <property type="match status" value="1"/>
</dbReference>
<dbReference type="SUPFAM" id="SSF52540">
    <property type="entry name" value="P-loop containing nucleoside triphosphate hydrolases"/>
    <property type="match status" value="1"/>
</dbReference>
<dbReference type="Pfam" id="PF00005">
    <property type="entry name" value="ABC_tran"/>
    <property type="match status" value="1"/>
</dbReference>
<dbReference type="RefSeq" id="WP_282198324.1">
    <property type="nucleotide sequence ID" value="NZ_BOQE01000001.1"/>
</dbReference>
<dbReference type="GO" id="GO:0016887">
    <property type="term" value="F:ATP hydrolysis activity"/>
    <property type="evidence" value="ECO:0007669"/>
    <property type="project" value="InterPro"/>
</dbReference>
<dbReference type="PANTHER" id="PTHR42734">
    <property type="entry name" value="METAL TRANSPORT SYSTEM ATP-BINDING PROTEIN TM_0124-RELATED"/>
    <property type="match status" value="1"/>
</dbReference>
<dbReference type="InterPro" id="IPR027417">
    <property type="entry name" value="P-loop_NTPase"/>
</dbReference>
<evidence type="ECO:0000256" key="1">
    <source>
        <dbReference type="ARBA" id="ARBA00005417"/>
    </source>
</evidence>
<evidence type="ECO:0000256" key="4">
    <source>
        <dbReference type="ARBA" id="ARBA00022840"/>
    </source>
</evidence>
<dbReference type="Gene3D" id="3.40.50.300">
    <property type="entry name" value="P-loop containing nucleotide triphosphate hydrolases"/>
    <property type="match status" value="1"/>
</dbReference>
<dbReference type="PANTHER" id="PTHR42734:SF17">
    <property type="entry name" value="METAL TRANSPORT SYSTEM ATP-BINDING PROTEIN TM_0124-RELATED"/>
    <property type="match status" value="1"/>
</dbReference>
<evidence type="ECO:0000259" key="5">
    <source>
        <dbReference type="PROSITE" id="PS50893"/>
    </source>
</evidence>
<protein>
    <submittedName>
        <fullName evidence="6">ABC transporter ATP-binding protein</fullName>
    </submittedName>
</protein>
<dbReference type="CDD" id="cd03235">
    <property type="entry name" value="ABC_Metallic_Cations"/>
    <property type="match status" value="1"/>
</dbReference>
<dbReference type="FunFam" id="3.40.50.300:FF:000134">
    <property type="entry name" value="Iron-enterobactin ABC transporter ATP-binding protein"/>
    <property type="match status" value="1"/>
</dbReference>
<dbReference type="GO" id="GO:0005524">
    <property type="term" value="F:ATP binding"/>
    <property type="evidence" value="ECO:0007669"/>
    <property type="project" value="UniProtKB-KW"/>
</dbReference>
<reference evidence="6" key="1">
    <citation type="journal article" date="2023" name="Int. J. Syst. Evol. Microbiol.">
        <title>Collibacillus ludicampi gen. nov., sp. nov., a new soil bacterium of the family Alicyclobacillaceae.</title>
        <authorList>
            <person name="Jojima T."/>
            <person name="Ioku Y."/>
            <person name="Fukuta Y."/>
            <person name="Shirasaka N."/>
            <person name="Matsumura Y."/>
            <person name="Mori M."/>
        </authorList>
    </citation>
    <scope>NUCLEOTIDE SEQUENCE</scope>
    <source>
        <strain evidence="6">TP075</strain>
    </source>
</reference>
<feature type="domain" description="ABC transporter" evidence="5">
    <location>
        <begin position="5"/>
        <end position="237"/>
    </location>
</feature>
<evidence type="ECO:0000256" key="2">
    <source>
        <dbReference type="ARBA" id="ARBA00022448"/>
    </source>
</evidence>
<dbReference type="Proteomes" id="UP001057291">
    <property type="component" value="Unassembled WGS sequence"/>
</dbReference>
<name>A0AAV4LBC7_9BACL</name>
<sequence>MVNDIEVKDVDVWLGGRQVLQDLTFSVPHGEFLGVIGPNGAGKTTFMRLLLGLIQPQAGTVTVLGETRRKKIASLLGYVPQARHFDPETPISVREFVSFGLPKSFRPWLSRKEKKAVDEVIQKVGAEVFADQPIGRLSGGERQRLFLAQALLGNPRCLLLDEPTSNLDPGAQERLTALVDQLRKERDMTVVFISHDINLMARYADRILYLTHGHYAYGRVEEVLTAEVLTRLYGTPMKVSYASGEIMISMADEDEKAPPICVHYPS</sequence>
<evidence type="ECO:0000256" key="3">
    <source>
        <dbReference type="ARBA" id="ARBA00022741"/>
    </source>
</evidence>
<dbReference type="InterPro" id="IPR003439">
    <property type="entry name" value="ABC_transporter-like_ATP-bd"/>
</dbReference>
<dbReference type="AlphaFoldDB" id="A0AAV4LBC7"/>
<comment type="similarity">
    <text evidence="1">Belongs to the ABC transporter superfamily.</text>
</comment>
<comment type="caution">
    <text evidence="6">The sequence shown here is derived from an EMBL/GenBank/DDBJ whole genome shotgun (WGS) entry which is preliminary data.</text>
</comment>
<keyword evidence="2" id="KW-0813">Transport</keyword>
<evidence type="ECO:0000313" key="6">
    <source>
        <dbReference type="EMBL" id="GIM45092.1"/>
    </source>
</evidence>
<organism evidence="6 7">
    <name type="scientific">Collibacillus ludicampi</name>
    <dbReference type="NCBI Taxonomy" id="2771369"/>
    <lineage>
        <taxon>Bacteria</taxon>
        <taxon>Bacillati</taxon>
        <taxon>Bacillota</taxon>
        <taxon>Bacilli</taxon>
        <taxon>Bacillales</taxon>
        <taxon>Alicyclobacillaceae</taxon>
        <taxon>Collibacillus</taxon>
    </lineage>
</organism>
<gene>
    <name evidence="6" type="ORF">DNHGIG_06410</name>
</gene>
<dbReference type="PROSITE" id="PS50893">
    <property type="entry name" value="ABC_TRANSPORTER_2"/>
    <property type="match status" value="1"/>
</dbReference>
<keyword evidence="7" id="KW-1185">Reference proteome</keyword>
<proteinExistence type="inferred from homology"/>
<dbReference type="EMBL" id="BOQE01000001">
    <property type="protein sequence ID" value="GIM45092.1"/>
    <property type="molecule type" value="Genomic_DNA"/>
</dbReference>
<keyword evidence="3" id="KW-0547">Nucleotide-binding</keyword>
<dbReference type="InterPro" id="IPR017871">
    <property type="entry name" value="ABC_transporter-like_CS"/>
</dbReference>